<sequence>MTVSPPRPRPLEPALPPMPRRQSCDRCHEQKVRCVTEGLDGALILGGIAEQGDSKDGHVVSPVPCVRCRKAGAICIYSRNEVGLGIQEHPQESAYQHAAPQTTPLASPAATTPHYEQGTHHNLGLDTPPFTDHWQTPSYGSDGSQSLTDMCQVTSFSAAPTGPCVPLFPGPATNVVPTTAEHVMGNYSWCFPTSDYFLEELAQINLRIHLAGRALLLPARAPAPSPAVNDVFDAASSLINLVDSFASRRSLPPTNLPDTDRGAVNTALDSSTCLMIHACHQALLGAFEDLSSSLLHLSKPQRHTPPQTPDASFLPPCTTQAVAMTNLISHLLNQLDRAVLSLPGNFNLPPPRHHEHGTIPTSAAIFGHGQCEPPDLHPGHDTWRGNAALSLFSEMEERQMRVRGQVKAVERLLRQAHVP</sequence>
<dbReference type="GO" id="GO:0000981">
    <property type="term" value="F:DNA-binding transcription factor activity, RNA polymerase II-specific"/>
    <property type="evidence" value="ECO:0007669"/>
    <property type="project" value="InterPro"/>
</dbReference>
<evidence type="ECO:0000256" key="2">
    <source>
        <dbReference type="SAM" id="MobiDB-lite"/>
    </source>
</evidence>
<feature type="compositionally biased region" description="Pro residues" evidence="2">
    <location>
        <begin position="1"/>
        <end position="19"/>
    </location>
</feature>
<feature type="domain" description="Zn(2)-C6 fungal-type" evidence="3">
    <location>
        <begin position="18"/>
        <end position="86"/>
    </location>
</feature>
<evidence type="ECO:0000256" key="1">
    <source>
        <dbReference type="ARBA" id="ARBA00023242"/>
    </source>
</evidence>
<organism evidence="4 5">
    <name type="scientific">Parachaetomium inaequale</name>
    <dbReference type="NCBI Taxonomy" id="2588326"/>
    <lineage>
        <taxon>Eukaryota</taxon>
        <taxon>Fungi</taxon>
        <taxon>Dikarya</taxon>
        <taxon>Ascomycota</taxon>
        <taxon>Pezizomycotina</taxon>
        <taxon>Sordariomycetes</taxon>
        <taxon>Sordariomycetidae</taxon>
        <taxon>Sordariales</taxon>
        <taxon>Chaetomiaceae</taxon>
        <taxon>Parachaetomium</taxon>
    </lineage>
</organism>
<evidence type="ECO:0000313" key="4">
    <source>
        <dbReference type="EMBL" id="KAK4034552.1"/>
    </source>
</evidence>
<proteinExistence type="predicted"/>
<dbReference type="Proteomes" id="UP001303115">
    <property type="component" value="Unassembled WGS sequence"/>
</dbReference>
<dbReference type="InterPro" id="IPR001138">
    <property type="entry name" value="Zn2Cys6_DnaBD"/>
</dbReference>
<dbReference type="CDD" id="cd00067">
    <property type="entry name" value="GAL4"/>
    <property type="match status" value="1"/>
</dbReference>
<dbReference type="GO" id="GO:0008270">
    <property type="term" value="F:zinc ion binding"/>
    <property type="evidence" value="ECO:0007669"/>
    <property type="project" value="InterPro"/>
</dbReference>
<reference evidence="5" key="1">
    <citation type="journal article" date="2023" name="Mol. Phylogenet. Evol.">
        <title>Genome-scale phylogeny and comparative genomics of the fungal order Sordariales.</title>
        <authorList>
            <person name="Hensen N."/>
            <person name="Bonometti L."/>
            <person name="Westerberg I."/>
            <person name="Brannstrom I.O."/>
            <person name="Guillou S."/>
            <person name="Cros-Aarteil S."/>
            <person name="Calhoun S."/>
            <person name="Haridas S."/>
            <person name="Kuo A."/>
            <person name="Mondo S."/>
            <person name="Pangilinan J."/>
            <person name="Riley R."/>
            <person name="LaButti K."/>
            <person name="Andreopoulos B."/>
            <person name="Lipzen A."/>
            <person name="Chen C."/>
            <person name="Yan M."/>
            <person name="Daum C."/>
            <person name="Ng V."/>
            <person name="Clum A."/>
            <person name="Steindorff A."/>
            <person name="Ohm R.A."/>
            <person name="Martin F."/>
            <person name="Silar P."/>
            <person name="Natvig D.O."/>
            <person name="Lalanne C."/>
            <person name="Gautier V."/>
            <person name="Ament-Velasquez S.L."/>
            <person name="Kruys A."/>
            <person name="Hutchinson M.I."/>
            <person name="Powell A.J."/>
            <person name="Barry K."/>
            <person name="Miller A.N."/>
            <person name="Grigoriev I.V."/>
            <person name="Debuchy R."/>
            <person name="Gladieux P."/>
            <person name="Hiltunen Thoren M."/>
            <person name="Johannesson H."/>
        </authorList>
    </citation>
    <scope>NUCLEOTIDE SEQUENCE [LARGE SCALE GENOMIC DNA]</scope>
    <source>
        <strain evidence="5">CBS 284.82</strain>
    </source>
</reference>
<comment type="caution">
    <text evidence="4">The sequence shown here is derived from an EMBL/GenBank/DDBJ whole genome shotgun (WGS) entry which is preliminary data.</text>
</comment>
<protein>
    <recommendedName>
        <fullName evidence="3">Zn(2)-C6 fungal-type domain-containing protein</fullName>
    </recommendedName>
</protein>
<dbReference type="EMBL" id="MU854475">
    <property type="protein sequence ID" value="KAK4034552.1"/>
    <property type="molecule type" value="Genomic_DNA"/>
</dbReference>
<accession>A0AAN6PBY7</accession>
<gene>
    <name evidence="4" type="ORF">C8A01DRAFT_18666</name>
</gene>
<keyword evidence="1" id="KW-0539">Nucleus</keyword>
<evidence type="ECO:0000313" key="5">
    <source>
        <dbReference type="Proteomes" id="UP001303115"/>
    </source>
</evidence>
<dbReference type="SMART" id="SM00066">
    <property type="entry name" value="GAL4"/>
    <property type="match status" value="1"/>
</dbReference>
<keyword evidence="5" id="KW-1185">Reference proteome</keyword>
<evidence type="ECO:0000259" key="3">
    <source>
        <dbReference type="SMART" id="SM00066"/>
    </source>
</evidence>
<dbReference type="InterPro" id="IPR036864">
    <property type="entry name" value="Zn2-C6_fun-type_DNA-bd_sf"/>
</dbReference>
<dbReference type="Gene3D" id="4.10.240.10">
    <property type="entry name" value="Zn(2)-C6 fungal-type DNA-binding domain"/>
    <property type="match status" value="1"/>
</dbReference>
<name>A0AAN6PBY7_9PEZI</name>
<feature type="region of interest" description="Disordered" evidence="2">
    <location>
        <begin position="1"/>
        <end position="22"/>
    </location>
</feature>
<dbReference type="AlphaFoldDB" id="A0AAN6PBY7"/>